<evidence type="ECO:0000313" key="2">
    <source>
        <dbReference type="EMBL" id="KKL87264.1"/>
    </source>
</evidence>
<reference evidence="2" key="1">
    <citation type="journal article" date="2015" name="Nature">
        <title>Complex archaea that bridge the gap between prokaryotes and eukaryotes.</title>
        <authorList>
            <person name="Spang A."/>
            <person name="Saw J.H."/>
            <person name="Jorgensen S.L."/>
            <person name="Zaremba-Niedzwiedzka K."/>
            <person name="Martijn J."/>
            <person name="Lind A.E."/>
            <person name="van Eijk R."/>
            <person name="Schleper C."/>
            <person name="Guy L."/>
            <person name="Ettema T.J."/>
        </authorList>
    </citation>
    <scope>NUCLEOTIDE SEQUENCE</scope>
</reference>
<name>A0A0F9FLM7_9ZZZZ</name>
<protein>
    <submittedName>
        <fullName evidence="2">Uncharacterized protein</fullName>
    </submittedName>
</protein>
<proteinExistence type="predicted"/>
<dbReference type="AlphaFoldDB" id="A0A0F9FLM7"/>
<sequence>MSLPSKKAIEIDENITGRVCNCALKAAGISVLGDVNAIVTSIEKSLQREKKKVAKKVEKEKGK</sequence>
<dbReference type="EMBL" id="LAZR01020881">
    <property type="protein sequence ID" value="KKL87264.1"/>
    <property type="molecule type" value="Genomic_DNA"/>
</dbReference>
<accession>A0A0F9FLM7</accession>
<gene>
    <name evidence="2" type="ORF">LCGC14_1936470</name>
    <name evidence="1" type="ORF">LCGC14_2656670</name>
</gene>
<organism evidence="2">
    <name type="scientific">marine sediment metagenome</name>
    <dbReference type="NCBI Taxonomy" id="412755"/>
    <lineage>
        <taxon>unclassified sequences</taxon>
        <taxon>metagenomes</taxon>
        <taxon>ecological metagenomes</taxon>
    </lineage>
</organism>
<comment type="caution">
    <text evidence="2">The sequence shown here is derived from an EMBL/GenBank/DDBJ whole genome shotgun (WGS) entry which is preliminary data.</text>
</comment>
<evidence type="ECO:0000313" key="1">
    <source>
        <dbReference type="EMBL" id="KKK97046.1"/>
    </source>
</evidence>
<dbReference type="EMBL" id="LAZR01046220">
    <property type="protein sequence ID" value="KKK97046.1"/>
    <property type="molecule type" value="Genomic_DNA"/>
</dbReference>